<evidence type="ECO:0000256" key="10">
    <source>
        <dbReference type="ARBA" id="ARBA00022763"/>
    </source>
</evidence>
<name>A0AAD9DU87_9TELE</name>
<dbReference type="SUPFAM" id="SSF48452">
    <property type="entry name" value="TPR-like"/>
    <property type="match status" value="3"/>
</dbReference>
<dbReference type="Pfam" id="PF23788">
    <property type="entry name" value="EDRF1_N"/>
    <property type="match status" value="1"/>
</dbReference>
<evidence type="ECO:0000256" key="12">
    <source>
        <dbReference type="ARBA" id="ARBA00022853"/>
    </source>
</evidence>
<feature type="compositionally biased region" description="Acidic residues" evidence="19">
    <location>
        <begin position="531"/>
        <end position="545"/>
    </location>
</feature>
<dbReference type="PANTHER" id="PTHR46358:SF1">
    <property type="entry name" value="TONSOKU-LIKE PROTEIN"/>
    <property type="match status" value="1"/>
</dbReference>
<comment type="caution">
    <text evidence="22">The sequence shown here is derived from an EMBL/GenBank/DDBJ whole genome shotgun (WGS) entry which is preliminary data.</text>
</comment>
<feature type="compositionally biased region" description="Polar residues" evidence="19">
    <location>
        <begin position="1920"/>
        <end position="1934"/>
    </location>
</feature>
<dbReference type="Gene3D" id="3.80.10.10">
    <property type="entry name" value="Ribonuclease Inhibitor"/>
    <property type="match status" value="3"/>
</dbReference>
<keyword evidence="11" id="KW-0802">TPR repeat</keyword>
<feature type="compositionally biased region" description="Polar residues" evidence="19">
    <location>
        <begin position="2210"/>
        <end position="2221"/>
    </location>
</feature>
<dbReference type="SUPFAM" id="SSF48403">
    <property type="entry name" value="Ankyrin repeat"/>
    <property type="match status" value="1"/>
</dbReference>
<feature type="region of interest" description="Disordered" evidence="19">
    <location>
        <begin position="2373"/>
        <end position="2412"/>
    </location>
</feature>
<dbReference type="SMART" id="SM00368">
    <property type="entry name" value="LRR_RI"/>
    <property type="match status" value="4"/>
</dbReference>
<feature type="region of interest" description="Disordered" evidence="19">
    <location>
        <begin position="509"/>
        <end position="548"/>
    </location>
</feature>
<evidence type="ECO:0000256" key="4">
    <source>
        <dbReference type="ARBA" id="ARBA00010999"/>
    </source>
</evidence>
<feature type="region of interest" description="Disordered" evidence="19">
    <location>
        <begin position="2131"/>
        <end position="2223"/>
    </location>
</feature>
<dbReference type="Gene3D" id="1.25.40.10">
    <property type="entry name" value="Tetratricopeptide repeat domain"/>
    <property type="match status" value="3"/>
</dbReference>
<dbReference type="InterPro" id="IPR011990">
    <property type="entry name" value="TPR-like_helical_dom_sf"/>
</dbReference>
<keyword evidence="7" id="KW-0963">Cytoplasm</keyword>
<dbReference type="GO" id="GO:0043596">
    <property type="term" value="C:nuclear replication fork"/>
    <property type="evidence" value="ECO:0007669"/>
    <property type="project" value="TreeGrafter"/>
</dbReference>
<evidence type="ECO:0000256" key="6">
    <source>
        <dbReference type="ARBA" id="ARBA00022454"/>
    </source>
</evidence>
<evidence type="ECO:0000256" key="15">
    <source>
        <dbReference type="ARBA" id="ARBA00023242"/>
    </source>
</evidence>
<protein>
    <recommendedName>
        <fullName evidence="5">Tonsoku-like protein</fullName>
    </recommendedName>
    <alternativeName>
        <fullName evidence="17">NF-kappa-B inhibitor-like protein 2</fullName>
    </alternativeName>
    <alternativeName>
        <fullName evidence="16">Nuclear factor of kappa light polypeptide gene enhancer in B-cells inhibitor-like 2</fullName>
    </alternativeName>
</protein>
<dbReference type="SUPFAM" id="SSF52047">
    <property type="entry name" value="RNI-like"/>
    <property type="match status" value="1"/>
</dbReference>
<feature type="region of interest" description="Disordered" evidence="19">
    <location>
        <begin position="2303"/>
        <end position="2356"/>
    </location>
</feature>
<dbReference type="FunFam" id="1.25.40.20:FF:000151">
    <property type="entry name" value="Tonsoku like, DNA repair protein"/>
    <property type="match status" value="1"/>
</dbReference>
<organism evidence="22 23">
    <name type="scientific">Electrophorus voltai</name>
    <dbReference type="NCBI Taxonomy" id="2609070"/>
    <lineage>
        <taxon>Eukaryota</taxon>
        <taxon>Metazoa</taxon>
        <taxon>Chordata</taxon>
        <taxon>Craniata</taxon>
        <taxon>Vertebrata</taxon>
        <taxon>Euteleostomi</taxon>
        <taxon>Actinopterygii</taxon>
        <taxon>Neopterygii</taxon>
        <taxon>Teleostei</taxon>
        <taxon>Ostariophysi</taxon>
        <taxon>Gymnotiformes</taxon>
        <taxon>Gymnotoidei</taxon>
        <taxon>Gymnotidae</taxon>
        <taxon>Electrophorus</taxon>
    </lineage>
</organism>
<dbReference type="SMART" id="SM00028">
    <property type="entry name" value="TPR"/>
    <property type="match status" value="7"/>
</dbReference>
<keyword evidence="9" id="KW-0677">Repeat</keyword>
<evidence type="ECO:0000256" key="1">
    <source>
        <dbReference type="ARBA" id="ARBA00004123"/>
    </source>
</evidence>
<keyword evidence="8" id="KW-0433">Leucine-rich repeat</keyword>
<evidence type="ECO:0000256" key="14">
    <source>
        <dbReference type="ARBA" id="ARBA00023204"/>
    </source>
</evidence>
<keyword evidence="10" id="KW-0227">DNA damage</keyword>
<feature type="compositionally biased region" description="Acidic residues" evidence="19">
    <location>
        <begin position="510"/>
        <end position="519"/>
    </location>
</feature>
<comment type="similarity">
    <text evidence="4">Belongs to the Tonsoku family.</text>
</comment>
<proteinExistence type="inferred from homology"/>
<dbReference type="Proteomes" id="UP001239994">
    <property type="component" value="Unassembled WGS sequence"/>
</dbReference>
<dbReference type="Gene3D" id="1.25.40.20">
    <property type="entry name" value="Ankyrin repeat-containing domain"/>
    <property type="match status" value="1"/>
</dbReference>
<dbReference type="PROSITE" id="PS50088">
    <property type="entry name" value="ANK_REPEAT"/>
    <property type="match status" value="3"/>
</dbReference>
<dbReference type="InterPro" id="IPR056583">
    <property type="entry name" value="EDRF1_TPR"/>
</dbReference>
<dbReference type="InterPro" id="IPR032675">
    <property type="entry name" value="LRR_dom_sf"/>
</dbReference>
<feature type="repeat" description="ANK" evidence="18">
    <location>
        <begin position="1962"/>
        <end position="1994"/>
    </location>
</feature>
<dbReference type="InterPro" id="IPR002110">
    <property type="entry name" value="Ankyrin_rpt"/>
</dbReference>
<dbReference type="InterPro" id="IPR036770">
    <property type="entry name" value="Ankyrin_rpt-contain_sf"/>
</dbReference>
<dbReference type="GO" id="GO:0000724">
    <property type="term" value="P:double-strand break repair via homologous recombination"/>
    <property type="evidence" value="ECO:0007669"/>
    <property type="project" value="TreeGrafter"/>
</dbReference>
<feature type="compositionally biased region" description="Polar residues" evidence="19">
    <location>
        <begin position="2131"/>
        <end position="2144"/>
    </location>
</feature>
<keyword evidence="23" id="KW-1185">Reference proteome</keyword>
<keyword evidence="12" id="KW-0156">Chromatin regulator</keyword>
<evidence type="ECO:0000256" key="3">
    <source>
        <dbReference type="ARBA" id="ARBA00004496"/>
    </source>
</evidence>
<evidence type="ECO:0000256" key="13">
    <source>
        <dbReference type="ARBA" id="ARBA00023043"/>
    </source>
</evidence>
<feature type="repeat" description="ANK" evidence="18">
    <location>
        <begin position="1995"/>
        <end position="2027"/>
    </location>
</feature>
<keyword evidence="15" id="KW-0539">Nucleus</keyword>
<feature type="non-terminal residue" evidence="22">
    <location>
        <position position="1"/>
    </location>
</feature>
<feature type="repeat" description="ANK" evidence="18">
    <location>
        <begin position="2031"/>
        <end position="2063"/>
    </location>
</feature>
<feature type="compositionally biased region" description="Acidic residues" evidence="19">
    <location>
        <begin position="17"/>
        <end position="26"/>
    </location>
</feature>
<dbReference type="PANTHER" id="PTHR46358">
    <property type="entry name" value="TONSOKU-LIKE PROTEIN"/>
    <property type="match status" value="1"/>
</dbReference>
<dbReference type="GO" id="GO:0031297">
    <property type="term" value="P:replication fork processing"/>
    <property type="evidence" value="ECO:0007669"/>
    <property type="project" value="TreeGrafter"/>
</dbReference>
<dbReference type="EMBL" id="JAROKS010000018">
    <property type="protein sequence ID" value="KAK1793383.1"/>
    <property type="molecule type" value="Genomic_DNA"/>
</dbReference>
<evidence type="ECO:0000256" key="19">
    <source>
        <dbReference type="SAM" id="MobiDB-lite"/>
    </source>
</evidence>
<keyword evidence="14" id="KW-0234">DNA repair</keyword>
<evidence type="ECO:0000259" key="20">
    <source>
        <dbReference type="Pfam" id="PF23723"/>
    </source>
</evidence>
<feature type="compositionally biased region" description="Basic and acidic residues" evidence="19">
    <location>
        <begin position="2173"/>
        <end position="2190"/>
    </location>
</feature>
<feature type="domain" description="EDRF1 TPR repeats region" evidence="20">
    <location>
        <begin position="1105"/>
        <end position="1189"/>
    </location>
</feature>
<evidence type="ECO:0000259" key="21">
    <source>
        <dbReference type="Pfam" id="PF23788"/>
    </source>
</evidence>
<dbReference type="Pfam" id="PF13181">
    <property type="entry name" value="TPR_8"/>
    <property type="match status" value="1"/>
</dbReference>
<feature type="compositionally biased region" description="Low complexity" evidence="19">
    <location>
        <begin position="2392"/>
        <end position="2406"/>
    </location>
</feature>
<evidence type="ECO:0000313" key="23">
    <source>
        <dbReference type="Proteomes" id="UP001239994"/>
    </source>
</evidence>
<feature type="domain" description="EDRF1 N-terminal" evidence="21">
    <location>
        <begin position="41"/>
        <end position="554"/>
    </location>
</feature>
<dbReference type="Pfam" id="PF12796">
    <property type="entry name" value="Ank_2"/>
    <property type="match status" value="1"/>
</dbReference>
<comment type="subcellular location">
    <subcellularLocation>
        <location evidence="2">Chromosome</location>
    </subcellularLocation>
    <subcellularLocation>
        <location evidence="3">Cytoplasm</location>
    </subcellularLocation>
    <subcellularLocation>
        <location evidence="1">Nucleus</location>
    </subcellularLocation>
</comment>
<evidence type="ECO:0000256" key="17">
    <source>
        <dbReference type="ARBA" id="ARBA00033240"/>
    </source>
</evidence>
<dbReference type="InterPro" id="IPR019734">
    <property type="entry name" value="TPR_rpt"/>
</dbReference>
<dbReference type="GO" id="GO:0005737">
    <property type="term" value="C:cytoplasm"/>
    <property type="evidence" value="ECO:0007669"/>
    <property type="project" value="UniProtKB-SubCell"/>
</dbReference>
<feature type="region of interest" description="Disordered" evidence="19">
    <location>
        <begin position="1904"/>
        <end position="1936"/>
    </location>
</feature>
<dbReference type="SMART" id="SM00248">
    <property type="entry name" value="ANK"/>
    <property type="match status" value="3"/>
</dbReference>
<evidence type="ECO:0000256" key="16">
    <source>
        <dbReference type="ARBA" id="ARBA00030801"/>
    </source>
</evidence>
<dbReference type="GO" id="GO:0006325">
    <property type="term" value="P:chromatin organization"/>
    <property type="evidence" value="ECO:0007669"/>
    <property type="project" value="UniProtKB-KW"/>
</dbReference>
<gene>
    <name evidence="22" type="ORF">P4O66_011761</name>
</gene>
<dbReference type="PROSITE" id="PS50297">
    <property type="entry name" value="ANK_REP_REGION"/>
    <property type="match status" value="3"/>
</dbReference>
<evidence type="ECO:0000256" key="18">
    <source>
        <dbReference type="PROSITE-ProRule" id="PRU00023"/>
    </source>
</evidence>
<keyword evidence="13 18" id="KW-0040">ANK repeat</keyword>
<dbReference type="PRINTS" id="PR01415">
    <property type="entry name" value="ANKYRIN"/>
</dbReference>
<reference evidence="22" key="1">
    <citation type="submission" date="2023-03" db="EMBL/GenBank/DDBJ databases">
        <title>Electrophorus voltai genome.</title>
        <authorList>
            <person name="Bian C."/>
        </authorList>
    </citation>
    <scope>NUCLEOTIDE SEQUENCE</scope>
    <source>
        <strain evidence="22">CB-2022</strain>
        <tissue evidence="22">Muscle</tissue>
    </source>
</reference>
<dbReference type="Pfam" id="PF23723">
    <property type="entry name" value="TPR_EDRF1"/>
    <property type="match status" value="2"/>
</dbReference>
<evidence type="ECO:0000256" key="9">
    <source>
        <dbReference type="ARBA" id="ARBA00022737"/>
    </source>
</evidence>
<evidence type="ECO:0000256" key="8">
    <source>
        <dbReference type="ARBA" id="ARBA00022614"/>
    </source>
</evidence>
<dbReference type="InterPro" id="IPR052311">
    <property type="entry name" value="MMS22L-TONSL_complex_comp"/>
</dbReference>
<keyword evidence="6" id="KW-0158">Chromosome</keyword>
<evidence type="ECO:0000256" key="2">
    <source>
        <dbReference type="ARBA" id="ARBA00004286"/>
    </source>
</evidence>
<evidence type="ECO:0000256" key="5">
    <source>
        <dbReference type="ARBA" id="ARBA00017829"/>
    </source>
</evidence>
<feature type="region of interest" description="Disordered" evidence="19">
    <location>
        <begin position="1"/>
        <end position="29"/>
    </location>
</feature>
<feature type="domain" description="EDRF1 TPR repeats region" evidence="20">
    <location>
        <begin position="829"/>
        <end position="1089"/>
    </location>
</feature>
<feature type="compositionally biased region" description="Basic residues" evidence="19">
    <location>
        <begin position="2346"/>
        <end position="2356"/>
    </location>
</feature>
<evidence type="ECO:0000256" key="7">
    <source>
        <dbReference type="ARBA" id="ARBA00022490"/>
    </source>
</evidence>
<evidence type="ECO:0000313" key="22">
    <source>
        <dbReference type="EMBL" id="KAK1793383.1"/>
    </source>
</evidence>
<accession>A0AAD9DU87</accession>
<evidence type="ECO:0000256" key="11">
    <source>
        <dbReference type="ARBA" id="ARBA00022803"/>
    </source>
</evidence>
<feature type="compositionally biased region" description="Acidic residues" evidence="19">
    <location>
        <begin position="1907"/>
        <end position="1918"/>
    </location>
</feature>
<dbReference type="InterPro" id="IPR056582">
    <property type="entry name" value="EDRF1_N"/>
</dbReference>
<sequence length="2860" mass="317847">MSSPEHEQDPSAFTDPSQDEVDCESSLEDKQGEVACLTNNEVKSRAVVKYSAAPPPATYALLQEKTDLKLPPANWLRQSAQLGSAGTTVLGSSSKSKPFSSFGMAYDFIDSIGNDVDVVSDSENIKKLLKIPYSKSHVSMAVHRVGRTLLLDELDVQELFMRSSQTGDWTWLKEFYQRLVDQKWQRKKKSKEHWYEKAILSKFLYYSINGDGAAEPVPSGTHGCPGAEGHCGAAHCAPSWPATYSSSSSDSNQPTVPKEERVGTTYALGHVTSVPKEQNLPTLFNERENSQGLKNDFVRNILWTFEDIHMLVGSNMPIFGGGRYPAVSLRLRDNNKPINVLTGIDYWLDNLMCNVPELVMCFHVNGIVQKYEMIKTEDIPDLENSTFSTRVVKDIAQNILSFLKSSCTKEGHTYWLFKASGSDIVKLYDLTTLCEEAPEEKCQNPFTLPVAVLLYKVASNMMLKKTQNRKHYGTIRTLLLNCVKLLKEEKHPQIIASAHYMLSELFQLDDSSEDEEEGNSESLRSGVSEDSYSEEEEDEEEEEDCSYSAAAELPQECQAVAVIKSVEELSVPEKYKSTHKIRPNCSFPVPQDKEEKCRLVLIYVLKGLKAVDSSIKKESDLPAADPSTPIPLKYEASGSSAVEKEIALLLDRAAPRGEGLQAPTRSGMMPGSWQHQLKLQLFLKASKAYYVLAEAASNLQKYGRGLRYIKLALQCHDAYCAISSGLHPHVLLFHSQCLSLCGDVQLMLAQNASNRAAYLEEYSYQTRDDQELLHSLHRESSCQAFNMATDLATDPEYQLFVSSKCYEAAHDLLTSEPLRDLGVEKLAQVLKRLGNIRNEMGVFYMNQAAALQTEKDGVRKAVCVTEQELWKKSFSCFEKGMQNFEAISDSVNKALLLCNIGRLMRICAQAHCAMATGENRGEFSPEEALYYNKAVDYYQKAMQCLGSRECHAAVWDSVNWELSTTYFTLATLLQDYAPLSRKAQEQIEREVTEAMVKSLRYCDLQTESARQPLYQYRAATIHHRLASMYHSCYRNQVGDESVRKQHRSLAELHYSKAVRLFVSLSDAPCELLRTLLERVAFAEFTMTVAPEGQVRPDGSSEGLDSSTSGFNMQEVLKLIGVFEASFSFLLLQLVKLITTSKRKTSSNKEEEQVKVYKHVYSRLLRADKSVPLIQRVVLYLELLDQLTHQHEKGPSLISKTWLMVNHITSSLFFSNATELMKAKIKAQSSKNLKEEASLCNQLGEVLARNGDYRGAIEEHRQELALSEVLRDVIGCAVANRKIGECYAELGNIEAALRHQRRHLNLARSVDDAAEEQRALATIGRTYLFLHDSDQSQDSLKHAEDAFKRSLAIVDERLEGTVSVRERSEMRARLLLNLGFVCDGLKDPQRCMPVETLVLYNLPLVLVETLVLYNLPLVLVETLVVYTLPLLPVETLVLYTLPLLPVETLVLYTLPLLPVETLVLYTLPLLPVETLVLYTLPLLPVETLVLYTLPLLPVETLVLYTLPLLPVETLVLYTLPLVPVETLVLYTLPLVPVETLGLYNLPLVPVETLGLYNLPLVPVETLGLYNLPLVPVETLGLYNLPLVPVETLGLYNLPLVPVETLGLYNLPLVPVETLGLYTQLLVPVETLALKNNLLEDLYRANFNLGSIHFRNGQSSLAIRCFEKSKECARKMSEKFSESECFYTIGKVLLSIGDFLAARRSLKKAFLLGSQQPAEREAVKRDLRYAIRGCHLEEAILALNNKVSQETLGLSEELGDLYCKVGCYSRALAAYHTQLSCAEALGKPAREQAVIHVSLAATHTDLRQHQRAVEHYRHELQLRQGNAKEECETWLNIAGCQEEDGETLEEVEASYTAALRCAERAAQSKPQLQRCVLRAWLQAQRRGKSANADVTEARLQELCEAEGQTLDDSEEEEGDEALQNSEPLDSDIQLSDSVDDDLEGYDKLVTGRKKAGRWNRRNEKGETVLHRACIDGNLKQVQYLVEQGHPLNPRDHCGWTPLHEACNHGHLEIVALLLDSGANMNDSGGAHCDGVTPLHDALSCGHFQVAELLVQRGASVSVRNNKGQKPLDTLRQWLGTYRKELDRETMQKCTETEKLLQRALAEGVTAAVPVTPGPLQDSQLFDAEFSEQMLQQDEPSPTTQHALPTIYTHPEARTPPRGRRSTGPRLQPRGTEQDVLFRDDSSSSEHSDCSISPLRPVRPRLRFAEGPQSPQKVCTNQEMPTPPVGRETALHPQAVSGTEEYQKAMQNLGSAKTRLLTQTLSEPVLKSTPEVLSSHVSALVPEEEYVADDWLEDDLWIAQPKKKRKVTTEQGWGLDRGTASKSHVRVSGSAEPSAKDHSSSSRGHSLKKSSKMRQVKMIQLPGMVMLGRREVNRSPSPSVTSEDDPPQAVHAQPRSSRAAAAPHTTPAPMPAPIRMRVRVQNNVFLIPVPHSEADSCTVSWLCEQAAQRYYQTCGLLPHLSLQKEGALLSPSDLLLAVLHTNEEVLAEVSSWDLPPLSERYKKACKSLAVEQNMRVLRLCEVQDGSPSVCVCGLSLPPACLAPLLRALKLQDSLTELRISANRLNDDLLPELISAATTMPRLRLLDISTNLITGEGLKKASNSLEGSSQPPFPCLEELNMSMNPLGDGWSHALTCLLSACPVLATLSLQACGLTARFLQQHRLLLASALTGPGSLRSVCLSHNALGSTGFELVLKTLPLQYLTHLELNAVCKGPSEQPALDLLTKLLTQGDCVLTHLSLAANGLTDQSVRSLARCLPICPSLVSLDLSANPSVTSEGLYSLLSALGEAKRPLTHLNIQGCQVCGPWDSVYLDGLSERVQDLQLCCQRLNKLDKEILQRSWSGHALSRSSKCLLITAPAP</sequence>